<dbReference type="Pfam" id="PF03732">
    <property type="entry name" value="Retrotrans_gag"/>
    <property type="match status" value="1"/>
</dbReference>
<dbReference type="PANTHER" id="PTHR33223:SF6">
    <property type="entry name" value="CCHC-TYPE DOMAIN-CONTAINING PROTEIN"/>
    <property type="match status" value="1"/>
</dbReference>
<dbReference type="PANTHER" id="PTHR33223">
    <property type="entry name" value="CCHC-TYPE DOMAIN-CONTAINING PROTEIN"/>
    <property type="match status" value="1"/>
</dbReference>
<evidence type="ECO:0000313" key="4">
    <source>
        <dbReference type="Proteomes" id="UP000093000"/>
    </source>
</evidence>
<dbReference type="InterPro" id="IPR005162">
    <property type="entry name" value="Retrotrans_gag_dom"/>
</dbReference>
<reference evidence="3 4" key="1">
    <citation type="submission" date="2016-03" db="EMBL/GenBank/DDBJ databases">
        <title>Choanephora cucurbitarum.</title>
        <authorList>
            <person name="Min B."/>
            <person name="Park H."/>
            <person name="Park J.-H."/>
            <person name="Shin H.-D."/>
            <person name="Choi I.-G."/>
        </authorList>
    </citation>
    <scope>NUCLEOTIDE SEQUENCE [LARGE SCALE GENOMIC DNA]</scope>
    <source>
        <strain evidence="3 4">KUS-F28377</strain>
    </source>
</reference>
<dbReference type="EMBL" id="LUGH01002677">
    <property type="protein sequence ID" value="OBZ67531.1"/>
    <property type="molecule type" value="Genomic_DNA"/>
</dbReference>
<accession>A0A1C7LRU4</accession>
<keyword evidence="4" id="KW-1185">Reference proteome</keyword>
<dbReference type="InParanoid" id="A0A1C7LRU4"/>
<evidence type="ECO:0000313" key="3">
    <source>
        <dbReference type="EMBL" id="OBZ67531.1"/>
    </source>
</evidence>
<name>A0A1C7LRU4_9FUNG</name>
<evidence type="ECO:0000256" key="1">
    <source>
        <dbReference type="SAM" id="MobiDB-lite"/>
    </source>
</evidence>
<dbReference type="OrthoDB" id="2250058at2759"/>
<protein>
    <recommendedName>
        <fullName evidence="2">Retrotransposon gag domain-containing protein</fullName>
    </recommendedName>
</protein>
<dbReference type="AlphaFoldDB" id="A0A1C7LRU4"/>
<proteinExistence type="predicted"/>
<organism evidence="3 4">
    <name type="scientific">Choanephora cucurbitarum</name>
    <dbReference type="NCBI Taxonomy" id="101091"/>
    <lineage>
        <taxon>Eukaryota</taxon>
        <taxon>Fungi</taxon>
        <taxon>Fungi incertae sedis</taxon>
        <taxon>Mucoromycota</taxon>
        <taxon>Mucoromycotina</taxon>
        <taxon>Mucoromycetes</taxon>
        <taxon>Mucorales</taxon>
        <taxon>Mucorineae</taxon>
        <taxon>Choanephoraceae</taxon>
        <taxon>Choanephoroideae</taxon>
        <taxon>Choanephora</taxon>
    </lineage>
</organism>
<comment type="caution">
    <text evidence="3">The sequence shown here is derived from an EMBL/GenBank/DDBJ whole genome shotgun (WGS) entry which is preliminary data.</text>
</comment>
<sequence>MATGNERELGSGSNTSMNTQSDMSMTEFMKQSMMMFGENKQGKVKEPNTYGGARDALMIDGWIRALERYSTFYEWSTERTCLFATTLLRERADAWFRTLEAINEAPTTWLEFKQLLIDFFRPDNANRIARDKLAKLKQTGNLVDYINTFMDIKLAIPIMTDEEATDKFVRGLMQKGM</sequence>
<feature type="region of interest" description="Disordered" evidence="1">
    <location>
        <begin position="1"/>
        <end position="21"/>
    </location>
</feature>
<dbReference type="Proteomes" id="UP000093000">
    <property type="component" value="Unassembled WGS sequence"/>
</dbReference>
<feature type="compositionally biased region" description="Polar residues" evidence="1">
    <location>
        <begin position="11"/>
        <end position="21"/>
    </location>
</feature>
<feature type="non-terminal residue" evidence="3">
    <location>
        <position position="177"/>
    </location>
</feature>
<feature type="domain" description="Retrotransposon gag" evidence="2">
    <location>
        <begin position="83"/>
        <end position="172"/>
    </location>
</feature>
<evidence type="ECO:0000259" key="2">
    <source>
        <dbReference type="Pfam" id="PF03732"/>
    </source>
</evidence>
<dbReference type="STRING" id="101091.A0A1C7LRU4"/>
<gene>
    <name evidence="3" type="ORF">A0J61_11908</name>
</gene>